<dbReference type="EMBL" id="JABAEW010000096">
    <property type="protein sequence ID" value="NMD89276.1"/>
    <property type="molecule type" value="Genomic_DNA"/>
</dbReference>
<dbReference type="GO" id="GO:0045493">
    <property type="term" value="P:xylan catabolic process"/>
    <property type="evidence" value="ECO:0007669"/>
    <property type="project" value="UniProtKB-KW"/>
</dbReference>
<organism evidence="1 2">
    <name type="scientific">Victivallis vadensis</name>
    <dbReference type="NCBI Taxonomy" id="172901"/>
    <lineage>
        <taxon>Bacteria</taxon>
        <taxon>Pseudomonadati</taxon>
        <taxon>Lentisphaerota</taxon>
        <taxon>Lentisphaeria</taxon>
        <taxon>Victivallales</taxon>
        <taxon>Victivallaceae</taxon>
        <taxon>Victivallis</taxon>
    </lineage>
</organism>
<name>A0A848B954_9BACT</name>
<keyword evidence="1" id="KW-0378">Hydrolase</keyword>
<dbReference type="GO" id="GO:0016798">
    <property type="term" value="F:hydrolase activity, acting on glycosyl bonds"/>
    <property type="evidence" value="ECO:0007669"/>
    <property type="project" value="UniProtKB-KW"/>
</dbReference>
<comment type="caution">
    <text evidence="1">The sequence shown here is derived from an EMBL/GenBank/DDBJ whole genome shotgun (WGS) entry which is preliminary data.</text>
</comment>
<accession>A0A848B954</accession>
<dbReference type="AlphaFoldDB" id="A0A848B954"/>
<keyword evidence="1" id="KW-0119">Carbohydrate metabolism</keyword>
<evidence type="ECO:0000313" key="1">
    <source>
        <dbReference type="EMBL" id="NMD89276.1"/>
    </source>
</evidence>
<gene>
    <name evidence="1" type="ORF">HF882_22065</name>
</gene>
<dbReference type="InterPro" id="IPR017853">
    <property type="entry name" value="GH"/>
</dbReference>
<keyword evidence="1" id="KW-0326">Glycosidase</keyword>
<protein>
    <submittedName>
        <fullName evidence="1">1,4-beta-xylanase</fullName>
    </submittedName>
</protein>
<dbReference type="Gene3D" id="3.20.20.80">
    <property type="entry name" value="Glycosidases"/>
    <property type="match status" value="1"/>
</dbReference>
<evidence type="ECO:0000313" key="2">
    <source>
        <dbReference type="Proteomes" id="UP000576225"/>
    </source>
</evidence>
<sequence length="339" mass="39813">MRKKTMWDNEYRFGGNFVPSSAINQLEMWQKETFDPVTINRELGWAEKIGMNIMRVFLHDLLWLDDPAAFLERIDAYLTIAWEHRIKTMFVFFDDCWNSDFALGKQPEPRPFTHNSGWVQSPGYRIADNPETWRRLEDYVKGVLEHFRHDSRILLWDLYNEPGNGRAGDHVTLQGLRGSLSLPLLQAVFRWAREVDPDQPLTAAPWLFTPPFDELNRFMFENSDVVSFHSYYGKAELQQQINFLRYIADGRPMICSEYMARTAGSTFADCLPLLYKNNIFAINWGLVAGKTQTIYPWCWDESKGTPEMWFHDVFHSDGSLLYPEEQQFFDSVRCLKCKK</sequence>
<dbReference type="Proteomes" id="UP000576225">
    <property type="component" value="Unassembled WGS sequence"/>
</dbReference>
<keyword evidence="1" id="KW-0858">Xylan degradation</keyword>
<keyword evidence="1" id="KW-0624">Polysaccharide degradation</keyword>
<dbReference type="SUPFAM" id="SSF51445">
    <property type="entry name" value="(Trans)glycosidases"/>
    <property type="match status" value="1"/>
</dbReference>
<reference evidence="1 2" key="1">
    <citation type="submission" date="2020-04" db="EMBL/GenBank/DDBJ databases">
        <authorList>
            <person name="Hitch T.C.A."/>
            <person name="Wylensek D."/>
            <person name="Clavel T."/>
        </authorList>
    </citation>
    <scope>NUCLEOTIDE SEQUENCE [LARGE SCALE GENOMIC DNA]</scope>
    <source>
        <strain evidence="1 2">COR2-253-APC-1A</strain>
    </source>
</reference>
<dbReference type="RefSeq" id="WP_168964184.1">
    <property type="nucleotide sequence ID" value="NZ_JABAEW010000096.1"/>
</dbReference>
<proteinExistence type="predicted"/>